<dbReference type="InterPro" id="IPR018490">
    <property type="entry name" value="cNMP-bd_dom_sf"/>
</dbReference>
<dbReference type="InterPro" id="IPR014710">
    <property type="entry name" value="RmlC-like_jellyroll"/>
</dbReference>
<gene>
    <name evidence="5" type="ORF">J5Y10_21345</name>
</gene>
<dbReference type="RefSeq" id="WP_209376140.1">
    <property type="nucleotide sequence ID" value="NZ_JAGIZA010000016.1"/>
</dbReference>
<dbReference type="InterPro" id="IPR012318">
    <property type="entry name" value="HTH_CRP"/>
</dbReference>
<reference evidence="5" key="1">
    <citation type="submission" date="2021-03" db="EMBL/GenBank/DDBJ databases">
        <authorList>
            <person name="So Y."/>
        </authorList>
    </citation>
    <scope>NUCLEOTIDE SEQUENCE</scope>
    <source>
        <strain evidence="5">SG15</strain>
    </source>
</reference>
<dbReference type="GO" id="GO:0003677">
    <property type="term" value="F:DNA binding"/>
    <property type="evidence" value="ECO:0007669"/>
    <property type="project" value="UniProtKB-KW"/>
</dbReference>
<dbReference type="SUPFAM" id="SSF51206">
    <property type="entry name" value="cAMP-binding domain-like"/>
    <property type="match status" value="1"/>
</dbReference>
<sequence>MSIAPQIRSFSHGDLLARRLGGLMPLGPLDMLLLDGLGRHVRSSPAGEEIGEHGAPLRARLIRSGWAGAVRTLEDGRRQIFRLLLPGDCIGTSTTPSALAVSTTLALTPVETVELEPVMTALREDPDRHAALATAFALGTAQAEAGLLDHLMRLGRQTALERTAHLLLELRDRLAAVGMTGRTSFPLPLTQEILADTLGLSTVHMNRTLQELRRLRLLRLDKGQAELLDPTRLADLGNYAPPRVSTLCPPELTGRIWA</sequence>
<dbReference type="GO" id="GO:0006355">
    <property type="term" value="P:regulation of DNA-templated transcription"/>
    <property type="evidence" value="ECO:0007669"/>
    <property type="project" value="InterPro"/>
</dbReference>
<dbReference type="Gene3D" id="1.10.10.10">
    <property type="entry name" value="Winged helix-like DNA-binding domain superfamily/Winged helix DNA-binding domain"/>
    <property type="match status" value="1"/>
</dbReference>
<keyword evidence="6" id="KW-1185">Reference proteome</keyword>
<dbReference type="SMART" id="SM00419">
    <property type="entry name" value="HTH_CRP"/>
    <property type="match status" value="1"/>
</dbReference>
<dbReference type="PROSITE" id="PS51063">
    <property type="entry name" value="HTH_CRP_2"/>
    <property type="match status" value="1"/>
</dbReference>
<feature type="domain" description="HTH crp-type" evidence="4">
    <location>
        <begin position="157"/>
        <end position="231"/>
    </location>
</feature>
<accession>A0A940N245</accession>
<evidence type="ECO:0000259" key="4">
    <source>
        <dbReference type="PROSITE" id="PS51063"/>
    </source>
</evidence>
<protein>
    <submittedName>
        <fullName evidence="5">Crp/Fnr family transcriptional regulator</fullName>
    </submittedName>
</protein>
<dbReference type="InterPro" id="IPR036390">
    <property type="entry name" value="WH_DNA-bd_sf"/>
</dbReference>
<dbReference type="Gene3D" id="2.60.120.10">
    <property type="entry name" value="Jelly Rolls"/>
    <property type="match status" value="1"/>
</dbReference>
<organism evidence="5 6">
    <name type="scientific">Roseomonas indoligenes</name>
    <dbReference type="NCBI Taxonomy" id="2820811"/>
    <lineage>
        <taxon>Bacteria</taxon>
        <taxon>Pseudomonadati</taxon>
        <taxon>Pseudomonadota</taxon>
        <taxon>Alphaproteobacteria</taxon>
        <taxon>Acetobacterales</taxon>
        <taxon>Roseomonadaceae</taxon>
        <taxon>Roseomonas</taxon>
    </lineage>
</organism>
<proteinExistence type="predicted"/>
<evidence type="ECO:0000256" key="3">
    <source>
        <dbReference type="ARBA" id="ARBA00023163"/>
    </source>
</evidence>
<name>A0A940N245_9PROT</name>
<dbReference type="AlphaFoldDB" id="A0A940N245"/>
<evidence type="ECO:0000256" key="2">
    <source>
        <dbReference type="ARBA" id="ARBA00023125"/>
    </source>
</evidence>
<dbReference type="InterPro" id="IPR000595">
    <property type="entry name" value="cNMP-bd_dom"/>
</dbReference>
<dbReference type="Proteomes" id="UP000677537">
    <property type="component" value="Unassembled WGS sequence"/>
</dbReference>
<evidence type="ECO:0000313" key="6">
    <source>
        <dbReference type="Proteomes" id="UP000677537"/>
    </source>
</evidence>
<dbReference type="InterPro" id="IPR036388">
    <property type="entry name" value="WH-like_DNA-bd_sf"/>
</dbReference>
<keyword evidence="2" id="KW-0238">DNA-binding</keyword>
<evidence type="ECO:0000256" key="1">
    <source>
        <dbReference type="ARBA" id="ARBA00023015"/>
    </source>
</evidence>
<dbReference type="Pfam" id="PF00027">
    <property type="entry name" value="cNMP_binding"/>
    <property type="match status" value="1"/>
</dbReference>
<dbReference type="SUPFAM" id="SSF46785">
    <property type="entry name" value="Winged helix' DNA-binding domain"/>
    <property type="match status" value="1"/>
</dbReference>
<keyword evidence="1" id="KW-0805">Transcription regulation</keyword>
<keyword evidence="3" id="KW-0804">Transcription</keyword>
<comment type="caution">
    <text evidence="5">The sequence shown here is derived from an EMBL/GenBank/DDBJ whole genome shotgun (WGS) entry which is preliminary data.</text>
</comment>
<dbReference type="Pfam" id="PF13545">
    <property type="entry name" value="HTH_Crp_2"/>
    <property type="match status" value="1"/>
</dbReference>
<dbReference type="EMBL" id="JAGIZA010000016">
    <property type="protein sequence ID" value="MBP0495345.1"/>
    <property type="molecule type" value="Genomic_DNA"/>
</dbReference>
<evidence type="ECO:0000313" key="5">
    <source>
        <dbReference type="EMBL" id="MBP0495345.1"/>
    </source>
</evidence>